<evidence type="ECO:0000313" key="7">
    <source>
        <dbReference type="Proteomes" id="UP000037939"/>
    </source>
</evidence>
<dbReference type="EC" id="2.7.7.7" evidence="1"/>
<evidence type="ECO:0000256" key="3">
    <source>
        <dbReference type="ARBA" id="ARBA00026073"/>
    </source>
</evidence>
<dbReference type="STRING" id="857265.WG78_09825"/>
<reference evidence="6 7" key="1">
    <citation type="submission" date="2015-07" db="EMBL/GenBank/DDBJ databases">
        <title>Draft genome sequence of the Amantichitinum ursilacus IGB-41, a new chitin-degrading bacterium.</title>
        <authorList>
            <person name="Kirstahler P."/>
            <person name="Guenther M."/>
            <person name="Grumaz C."/>
            <person name="Rupp S."/>
            <person name="Zibek S."/>
            <person name="Sohn K."/>
        </authorList>
    </citation>
    <scope>NUCLEOTIDE SEQUENCE [LARGE SCALE GENOMIC DNA]</scope>
    <source>
        <strain evidence="6 7">IGB-41</strain>
    </source>
</reference>
<dbReference type="InterPro" id="IPR012337">
    <property type="entry name" value="RNaseH-like_sf"/>
</dbReference>
<accession>A0A0N0XKM5</accession>
<sequence length="468" mass="51964">MNNPYFDAPLVLVDLETTGATPATDRITEVGLVQIDADGIRSWQSLVNPQRSIPPFIQQLTGINDAMVADAPTFAELAPTLSQKLEGRVFVAHNARFDYGFLKQEFKRLGLRFNARVLCTVKLSRKLYPHEHKHSLDTLVARHGLSVPGERHRALTDALLLQQFLDAAQRDHPVTAIHAAIQDLTRQPVVPPGVDPAIVDDLPENHGVYVFYGDGDEPLFIGRSSNVRKRVLTHFSVDLKDRKKAREAQMLGLLKRVDWAETSGEFGSLLHEASLLRTLSPQYSPRLRKTRELVAWRLMPQPDAPLEIALVPLENLAEAGPDEFWFGPFRSEREAKTALTRLADAHNLCRTLLGFETVAPCSSHLAQKCRGGCVGKEPVGLHNARVLAALSKLKMPAWPYAGPVALAEGQGDAAVLHVLENWNYLGSARDDEQLADLLSAPRPAFDLDMFKLIQAELKRGRLIIKKLT</sequence>
<dbReference type="GO" id="GO:0003677">
    <property type="term" value="F:DNA binding"/>
    <property type="evidence" value="ECO:0007669"/>
    <property type="project" value="InterPro"/>
</dbReference>
<dbReference type="InterPro" id="IPR000305">
    <property type="entry name" value="GIY-YIG_endonuc"/>
</dbReference>
<dbReference type="NCBIfam" id="TIGR00573">
    <property type="entry name" value="dnaq"/>
    <property type="match status" value="1"/>
</dbReference>
<dbReference type="PROSITE" id="PS50164">
    <property type="entry name" value="GIY_YIG"/>
    <property type="match status" value="1"/>
</dbReference>
<dbReference type="SUPFAM" id="SSF82771">
    <property type="entry name" value="GIY-YIG endonuclease"/>
    <property type="match status" value="1"/>
</dbReference>
<dbReference type="CDD" id="cd10434">
    <property type="entry name" value="GIY-YIG_UvrC_Cho"/>
    <property type="match status" value="1"/>
</dbReference>
<dbReference type="EMBL" id="LAQT01000007">
    <property type="protein sequence ID" value="KPC53379.1"/>
    <property type="molecule type" value="Genomic_DNA"/>
</dbReference>
<dbReference type="GO" id="GO:0003887">
    <property type="term" value="F:DNA-directed DNA polymerase activity"/>
    <property type="evidence" value="ECO:0007669"/>
    <property type="project" value="UniProtKB-EC"/>
</dbReference>
<comment type="catalytic activity">
    <reaction evidence="4">
        <text>DNA(n) + a 2'-deoxyribonucleoside 5'-triphosphate = DNA(n+1) + diphosphate</text>
        <dbReference type="Rhea" id="RHEA:22508"/>
        <dbReference type="Rhea" id="RHEA-COMP:17339"/>
        <dbReference type="Rhea" id="RHEA-COMP:17340"/>
        <dbReference type="ChEBI" id="CHEBI:33019"/>
        <dbReference type="ChEBI" id="CHEBI:61560"/>
        <dbReference type="ChEBI" id="CHEBI:173112"/>
        <dbReference type="EC" id="2.7.7.7"/>
    </reaction>
</comment>
<evidence type="ECO:0000256" key="4">
    <source>
        <dbReference type="ARBA" id="ARBA00049244"/>
    </source>
</evidence>
<organism evidence="6 7">
    <name type="scientific">Amantichitinum ursilacus</name>
    <dbReference type="NCBI Taxonomy" id="857265"/>
    <lineage>
        <taxon>Bacteria</taxon>
        <taxon>Pseudomonadati</taxon>
        <taxon>Pseudomonadota</taxon>
        <taxon>Betaproteobacteria</taxon>
        <taxon>Neisseriales</taxon>
        <taxon>Chitinibacteraceae</taxon>
        <taxon>Amantichitinum</taxon>
    </lineage>
</organism>
<feature type="domain" description="GIY-YIG" evidence="5">
    <location>
        <begin position="204"/>
        <end position="289"/>
    </location>
</feature>
<dbReference type="PANTHER" id="PTHR30231:SF37">
    <property type="entry name" value="EXODEOXYRIBONUCLEASE 10"/>
    <property type="match status" value="1"/>
</dbReference>
<dbReference type="OrthoDB" id="9803913at2"/>
<dbReference type="InterPro" id="IPR035901">
    <property type="entry name" value="GIY-YIG_endonuc_sf"/>
</dbReference>
<dbReference type="AlphaFoldDB" id="A0A0N0XKM5"/>
<dbReference type="Pfam" id="PF00929">
    <property type="entry name" value="RNase_T"/>
    <property type="match status" value="1"/>
</dbReference>
<dbReference type="GO" id="GO:0006289">
    <property type="term" value="P:nucleotide-excision repair"/>
    <property type="evidence" value="ECO:0007669"/>
    <property type="project" value="InterPro"/>
</dbReference>
<keyword evidence="7" id="KW-1185">Reference proteome</keyword>
<dbReference type="PANTHER" id="PTHR30231">
    <property type="entry name" value="DNA POLYMERASE III SUBUNIT EPSILON"/>
    <property type="match status" value="1"/>
</dbReference>
<dbReference type="Gene3D" id="3.30.420.10">
    <property type="entry name" value="Ribonuclease H-like superfamily/Ribonuclease H"/>
    <property type="match status" value="1"/>
</dbReference>
<evidence type="ECO:0000256" key="1">
    <source>
        <dbReference type="ARBA" id="ARBA00012417"/>
    </source>
</evidence>
<dbReference type="RefSeq" id="WP_053937616.1">
    <property type="nucleotide sequence ID" value="NZ_LAQT01000007.1"/>
</dbReference>
<dbReference type="FunFam" id="3.30.420.10:FF:000045">
    <property type="entry name" value="3'-5' exonuclease DinG"/>
    <property type="match status" value="1"/>
</dbReference>
<dbReference type="InterPro" id="IPR036397">
    <property type="entry name" value="RNaseH_sf"/>
</dbReference>
<dbReference type="GO" id="GO:0008408">
    <property type="term" value="F:3'-5' exonuclease activity"/>
    <property type="evidence" value="ECO:0007669"/>
    <property type="project" value="TreeGrafter"/>
</dbReference>
<dbReference type="PATRIC" id="fig|857265.3.peg.2023"/>
<proteinExistence type="predicted"/>
<comment type="subunit">
    <text evidence="3">DNA polymerase III contains a core (composed of alpha, epsilon and theta chains) that associates with a tau subunit. This core dimerizes to form the POLIII' complex. PolIII' associates with the gamma complex (composed of gamma, delta, delta', psi and chi chains) and with the beta chain to form the complete DNA polymerase III complex.</text>
</comment>
<dbReference type="GO" id="GO:0045004">
    <property type="term" value="P:DNA replication proofreading"/>
    <property type="evidence" value="ECO:0007669"/>
    <property type="project" value="TreeGrafter"/>
</dbReference>
<dbReference type="Proteomes" id="UP000037939">
    <property type="component" value="Unassembled WGS sequence"/>
</dbReference>
<dbReference type="CDD" id="cd06127">
    <property type="entry name" value="DEDDh"/>
    <property type="match status" value="1"/>
</dbReference>
<protein>
    <recommendedName>
        <fullName evidence="1">DNA-directed DNA polymerase</fullName>
        <ecNumber evidence="1">2.7.7.7</ecNumber>
    </recommendedName>
</protein>
<dbReference type="InterPro" id="IPR013520">
    <property type="entry name" value="Ribonucl_H"/>
</dbReference>
<dbReference type="InterPro" id="IPR047296">
    <property type="entry name" value="GIY-YIG_UvrC_Cho"/>
</dbReference>
<dbReference type="GO" id="GO:0005829">
    <property type="term" value="C:cytosol"/>
    <property type="evidence" value="ECO:0007669"/>
    <property type="project" value="TreeGrafter"/>
</dbReference>
<keyword evidence="6" id="KW-0378">Hydrolase</keyword>
<dbReference type="Gene3D" id="3.40.1440.10">
    <property type="entry name" value="GIY-YIG endonuclease"/>
    <property type="match status" value="1"/>
</dbReference>
<evidence type="ECO:0000256" key="2">
    <source>
        <dbReference type="ARBA" id="ARBA00025483"/>
    </source>
</evidence>
<name>A0A0N0XKM5_9NEIS</name>
<evidence type="ECO:0000259" key="5">
    <source>
        <dbReference type="PROSITE" id="PS50164"/>
    </source>
</evidence>
<comment type="function">
    <text evidence="2">DNA polymerase III is a complex, multichain enzyme responsible for most of the replicative synthesis in bacteria. The epsilon subunit contain the editing function and is a proofreading 3'-5' exonuclease.</text>
</comment>
<dbReference type="SUPFAM" id="SSF53098">
    <property type="entry name" value="Ribonuclease H-like"/>
    <property type="match status" value="1"/>
</dbReference>
<evidence type="ECO:0000313" key="6">
    <source>
        <dbReference type="EMBL" id="KPC53379.1"/>
    </source>
</evidence>
<comment type="caution">
    <text evidence="6">The sequence shown here is derived from an EMBL/GenBank/DDBJ whole genome shotgun (WGS) entry which is preliminary data.</text>
</comment>
<gene>
    <name evidence="6" type="primary">cho</name>
    <name evidence="6" type="ORF">WG78_09825</name>
</gene>
<dbReference type="SMART" id="SM00479">
    <property type="entry name" value="EXOIII"/>
    <property type="match status" value="1"/>
</dbReference>
<dbReference type="InterPro" id="IPR006054">
    <property type="entry name" value="DnaQ"/>
</dbReference>